<dbReference type="Pfam" id="PF03600">
    <property type="entry name" value="CitMHS"/>
    <property type="match status" value="1"/>
</dbReference>
<evidence type="ECO:0000256" key="2">
    <source>
        <dbReference type="ARBA" id="ARBA00022448"/>
    </source>
</evidence>
<dbReference type="InParanoid" id="C8X740"/>
<feature type="transmembrane region" description="Helical" evidence="7">
    <location>
        <begin position="6"/>
        <end position="38"/>
    </location>
</feature>
<evidence type="ECO:0000256" key="5">
    <source>
        <dbReference type="ARBA" id="ARBA00022989"/>
    </source>
</evidence>
<feature type="transmembrane region" description="Helical" evidence="7">
    <location>
        <begin position="47"/>
        <end position="65"/>
    </location>
</feature>
<accession>C8X740</accession>
<protein>
    <submittedName>
        <fullName evidence="9">Citrate transporter</fullName>
    </submittedName>
</protein>
<evidence type="ECO:0000256" key="4">
    <source>
        <dbReference type="ARBA" id="ARBA00022737"/>
    </source>
</evidence>
<feature type="transmembrane region" description="Helical" evidence="7">
    <location>
        <begin position="139"/>
        <end position="160"/>
    </location>
</feature>
<dbReference type="InterPro" id="IPR004680">
    <property type="entry name" value="Cit_transptr-like_dom"/>
</dbReference>
<feature type="transmembrane region" description="Helical" evidence="7">
    <location>
        <begin position="457"/>
        <end position="476"/>
    </location>
</feature>
<keyword evidence="10" id="KW-1185">Reference proteome</keyword>
<feature type="transmembrane region" description="Helical" evidence="7">
    <location>
        <begin position="510"/>
        <end position="529"/>
    </location>
</feature>
<dbReference type="AlphaFoldDB" id="C8X740"/>
<dbReference type="GO" id="GO:0006813">
    <property type="term" value="P:potassium ion transport"/>
    <property type="evidence" value="ECO:0007669"/>
    <property type="project" value="InterPro"/>
</dbReference>
<proteinExistence type="predicted"/>
<dbReference type="eggNOG" id="COG0471">
    <property type="taxonomic scope" value="Bacteria"/>
</dbReference>
<dbReference type="GO" id="GO:0005886">
    <property type="term" value="C:plasma membrane"/>
    <property type="evidence" value="ECO:0007669"/>
    <property type="project" value="TreeGrafter"/>
</dbReference>
<evidence type="ECO:0000256" key="6">
    <source>
        <dbReference type="ARBA" id="ARBA00023136"/>
    </source>
</evidence>
<dbReference type="PANTHER" id="PTHR43652">
    <property type="entry name" value="BASIC AMINO ACID ANTIPORTER YFCC-RELATED"/>
    <property type="match status" value="1"/>
</dbReference>
<dbReference type="STRING" id="479431.Namu_0490"/>
<keyword evidence="5 7" id="KW-1133">Transmembrane helix</keyword>
<feature type="domain" description="Citrate transporter-like" evidence="8">
    <location>
        <begin position="15"/>
        <end position="549"/>
    </location>
</feature>
<dbReference type="PANTHER" id="PTHR43652:SF2">
    <property type="entry name" value="BASIC AMINO ACID ANTIPORTER YFCC-RELATED"/>
    <property type="match status" value="1"/>
</dbReference>
<evidence type="ECO:0000259" key="8">
    <source>
        <dbReference type="Pfam" id="PF03600"/>
    </source>
</evidence>
<evidence type="ECO:0000256" key="3">
    <source>
        <dbReference type="ARBA" id="ARBA00022692"/>
    </source>
</evidence>
<dbReference type="KEGG" id="nml:Namu_0490"/>
<feature type="transmembrane region" description="Helical" evidence="7">
    <location>
        <begin position="414"/>
        <end position="445"/>
    </location>
</feature>
<evidence type="ECO:0000256" key="1">
    <source>
        <dbReference type="ARBA" id="ARBA00004141"/>
    </source>
</evidence>
<feature type="transmembrane region" description="Helical" evidence="7">
    <location>
        <begin position="483"/>
        <end position="504"/>
    </location>
</feature>
<dbReference type="Proteomes" id="UP000002218">
    <property type="component" value="Chromosome"/>
</dbReference>
<feature type="transmembrane region" description="Helical" evidence="7">
    <location>
        <begin position="172"/>
        <end position="195"/>
    </location>
</feature>
<dbReference type="InterPro" id="IPR036721">
    <property type="entry name" value="RCK_C_sf"/>
</dbReference>
<keyword evidence="2" id="KW-0813">Transport</keyword>
<comment type="subcellular location">
    <subcellularLocation>
        <location evidence="1">Membrane</location>
        <topology evidence="1">Multi-pass membrane protein</topology>
    </subcellularLocation>
</comment>
<dbReference type="RefSeq" id="WP_015745827.1">
    <property type="nucleotide sequence ID" value="NC_013235.1"/>
</dbReference>
<reference evidence="10" key="1">
    <citation type="submission" date="2009-09" db="EMBL/GenBank/DDBJ databases">
        <title>The complete genome of Nakamurella multipartita DSM 44233.</title>
        <authorList>
            <consortium name="US DOE Joint Genome Institute (JGI-PGF)"/>
            <person name="Lucas S."/>
            <person name="Copeland A."/>
            <person name="Lapidus A."/>
            <person name="Glavina del Rio T."/>
            <person name="Dalin E."/>
            <person name="Tice H."/>
            <person name="Bruce D."/>
            <person name="Goodwin L."/>
            <person name="Pitluck S."/>
            <person name="Kyrpides N."/>
            <person name="Mavromatis K."/>
            <person name="Ivanova N."/>
            <person name="Ovchinnikova G."/>
            <person name="Sims D."/>
            <person name="Meincke L."/>
            <person name="Brettin T."/>
            <person name="Detter J.C."/>
            <person name="Han C."/>
            <person name="Larimer F."/>
            <person name="Land M."/>
            <person name="Hauser L."/>
            <person name="Markowitz V."/>
            <person name="Cheng J.-F."/>
            <person name="Hugenholtz P."/>
            <person name="Woyke T."/>
            <person name="Wu D."/>
            <person name="Klenk H.-P."/>
            <person name="Eisen J.A."/>
        </authorList>
    </citation>
    <scope>NUCLEOTIDE SEQUENCE [LARGE SCALE GENOMIC DNA]</scope>
    <source>
        <strain evidence="10">ATCC 700099 / DSM 44233 / CIP 104796 / JCM 9543 / NBRC 105858 / Y-104</strain>
    </source>
</reference>
<evidence type="ECO:0000313" key="9">
    <source>
        <dbReference type="EMBL" id="ACV76909.1"/>
    </source>
</evidence>
<evidence type="ECO:0000313" key="10">
    <source>
        <dbReference type="Proteomes" id="UP000002218"/>
    </source>
</evidence>
<keyword evidence="6 7" id="KW-0472">Membrane</keyword>
<gene>
    <name evidence="9" type="ordered locus">Namu_0490</name>
</gene>
<dbReference type="HOGENOM" id="CLU_005170_6_1_11"/>
<feature type="transmembrane region" description="Helical" evidence="7">
    <location>
        <begin position="93"/>
        <end position="118"/>
    </location>
</feature>
<dbReference type="InterPro" id="IPR051679">
    <property type="entry name" value="DASS-Related_Transporters"/>
</dbReference>
<sequence length="605" mass="61829">MSPATVSLIILVCSIALFVWNRLPVGVVAILTGLALYFTGVLDANQVVAGFGDPVVIFIATLFVVSEGLESSGVTTWAGQVIVGGAGSKPKKLLAAIMLLAGGLSAAITPNGAAAALLPVTVSVARRARTAPSKMLIPMAFAASAGALLTLSGSPVNVIVSEGSLSVGGPGFGFFEFAIVGLPLLLGTTAIALLVGNRLLPDRTSTQLPADYGSYAATVATHYDLNRTIHRLRIRPTSTIRGVEVGNLALTDYPQLSLVGVQDSAGDAVGPDHALADGDRIVLAGPDEQVTAFAAGSGVKITGSALATRQGASILSRTTGIAEVVIPPRSRLIGQTLFPGMVRTGQLVVLAIQRVGTDVGLHPVTIAEGDAILYYGKWRAIESLSASRDVLLVNSPESVRRQTIPLGRKAPQAIAVLVGMIVLLATGLVPPAIAGLMAVAALILLKVVEPQQAYRAVSWQTVVLIGGLIPLSVAIQTSGAADLLAGALVSVVGGSGPYLLMLALFALTAALGQVISNAATVLIVMPIALSAAAETGVSPQAILMLVAVAGAASLLTPIATPANMIVMPSGGYRFGDYWKLGAVTMLFWLVVGVLMVPVVWPLYPG</sequence>
<keyword evidence="4" id="KW-0677">Repeat</keyword>
<name>C8X740_NAKMY</name>
<dbReference type="SUPFAM" id="SSF116726">
    <property type="entry name" value="TrkA C-terminal domain-like"/>
    <property type="match status" value="2"/>
</dbReference>
<organism evidence="9 10">
    <name type="scientific">Nakamurella multipartita (strain ATCC 700099 / DSM 44233 / CIP 104796 / JCM 9543 / NBRC 105858 / Y-104)</name>
    <name type="common">Microsphaera multipartita</name>
    <dbReference type="NCBI Taxonomy" id="479431"/>
    <lineage>
        <taxon>Bacteria</taxon>
        <taxon>Bacillati</taxon>
        <taxon>Actinomycetota</taxon>
        <taxon>Actinomycetes</taxon>
        <taxon>Nakamurellales</taxon>
        <taxon>Nakamurellaceae</taxon>
        <taxon>Nakamurella</taxon>
    </lineage>
</organism>
<evidence type="ECO:0000256" key="7">
    <source>
        <dbReference type="SAM" id="Phobius"/>
    </source>
</evidence>
<reference evidence="9 10" key="2">
    <citation type="journal article" date="2010" name="Stand. Genomic Sci.">
        <title>Complete genome sequence of Nakamurella multipartita type strain (Y-104).</title>
        <authorList>
            <person name="Tice H."/>
            <person name="Mayilraj S."/>
            <person name="Sims D."/>
            <person name="Lapidus A."/>
            <person name="Nolan M."/>
            <person name="Lucas S."/>
            <person name="Glavina Del Rio T."/>
            <person name="Copeland A."/>
            <person name="Cheng J.F."/>
            <person name="Meincke L."/>
            <person name="Bruce D."/>
            <person name="Goodwin L."/>
            <person name="Pitluck S."/>
            <person name="Ivanova N."/>
            <person name="Mavromatis K."/>
            <person name="Ovchinnikova G."/>
            <person name="Pati A."/>
            <person name="Chen A."/>
            <person name="Palaniappan K."/>
            <person name="Land M."/>
            <person name="Hauser L."/>
            <person name="Chang Y.J."/>
            <person name="Jeffries C.D."/>
            <person name="Detter J.C."/>
            <person name="Brettin T."/>
            <person name="Rohde M."/>
            <person name="Goker M."/>
            <person name="Bristow J."/>
            <person name="Eisen J.A."/>
            <person name="Markowitz V."/>
            <person name="Hugenholtz P."/>
            <person name="Kyrpides N.C."/>
            <person name="Klenk H.P."/>
            <person name="Chen F."/>
        </authorList>
    </citation>
    <scope>NUCLEOTIDE SEQUENCE [LARGE SCALE GENOMIC DNA]</scope>
    <source>
        <strain evidence="10">ATCC 700099 / DSM 44233 / CIP 104796 / JCM 9543 / NBRC 105858 / Y-104</strain>
    </source>
</reference>
<dbReference type="GO" id="GO:0055085">
    <property type="term" value="P:transmembrane transport"/>
    <property type="evidence" value="ECO:0007669"/>
    <property type="project" value="InterPro"/>
</dbReference>
<dbReference type="EMBL" id="CP001737">
    <property type="protein sequence ID" value="ACV76909.1"/>
    <property type="molecule type" value="Genomic_DNA"/>
</dbReference>
<dbReference type="OrthoDB" id="9809303at2"/>
<keyword evidence="3 7" id="KW-0812">Transmembrane</keyword>
<feature type="transmembrane region" description="Helical" evidence="7">
    <location>
        <begin position="541"/>
        <end position="560"/>
    </location>
</feature>
<feature type="transmembrane region" description="Helical" evidence="7">
    <location>
        <begin position="580"/>
        <end position="603"/>
    </location>
</feature>
<dbReference type="Gene3D" id="3.30.70.1450">
    <property type="entry name" value="Regulator of K+ conductance, C-terminal domain"/>
    <property type="match status" value="1"/>
</dbReference>